<gene>
    <name evidence="3" type="ORF">AMEX_G9506</name>
</gene>
<dbReference type="CDD" id="cd22343">
    <property type="entry name" value="PDDEXK_lambda_exonuclease-like"/>
    <property type="match status" value="1"/>
</dbReference>
<dbReference type="InterPro" id="IPR051703">
    <property type="entry name" value="NF-kappa-B_Signaling_Reg"/>
</dbReference>
<dbReference type="GO" id="GO:0006281">
    <property type="term" value="P:DNA repair"/>
    <property type="evidence" value="ECO:0007669"/>
    <property type="project" value="UniProtKB-ARBA"/>
</dbReference>
<dbReference type="Pfam" id="PF09588">
    <property type="entry name" value="YqaJ"/>
    <property type="match status" value="1"/>
</dbReference>
<comment type="caution">
    <text evidence="3">The sequence shown here is derived from an EMBL/GenBank/DDBJ whole genome shotgun (WGS) entry which is preliminary data.</text>
</comment>
<accession>A0A8T2LZ09</accession>
<evidence type="ECO:0000256" key="1">
    <source>
        <dbReference type="PROSITE-ProRule" id="PRU00325"/>
    </source>
</evidence>
<organism evidence="3 4">
    <name type="scientific">Astyanax mexicanus</name>
    <name type="common">Blind cave fish</name>
    <name type="synonym">Astyanax fasciatus mexicanus</name>
    <dbReference type="NCBI Taxonomy" id="7994"/>
    <lineage>
        <taxon>Eukaryota</taxon>
        <taxon>Metazoa</taxon>
        <taxon>Chordata</taxon>
        <taxon>Craniata</taxon>
        <taxon>Vertebrata</taxon>
        <taxon>Euteleostomi</taxon>
        <taxon>Actinopterygii</taxon>
        <taxon>Neopterygii</taxon>
        <taxon>Teleostei</taxon>
        <taxon>Ostariophysi</taxon>
        <taxon>Characiformes</taxon>
        <taxon>Characoidei</taxon>
        <taxon>Acestrorhamphidae</taxon>
        <taxon>Acestrorhamphinae</taxon>
        <taxon>Astyanax</taxon>
    </lineage>
</organism>
<name>A0A8T2LZ09_ASTMX</name>
<evidence type="ECO:0000313" key="3">
    <source>
        <dbReference type="EMBL" id="KAG9275032.1"/>
    </source>
</evidence>
<dbReference type="PANTHER" id="PTHR46609">
    <property type="entry name" value="EXONUCLEASE, PHAGE-TYPE/RECB, C-TERMINAL DOMAIN-CONTAINING PROTEIN"/>
    <property type="match status" value="1"/>
</dbReference>
<keyword evidence="1" id="KW-0479">Metal-binding</keyword>
<dbReference type="Gene3D" id="3.90.320.10">
    <property type="match status" value="1"/>
</dbReference>
<dbReference type="SUPFAM" id="SSF52980">
    <property type="entry name" value="Restriction endonuclease-like"/>
    <property type="match status" value="1"/>
</dbReference>
<dbReference type="PANTHER" id="PTHR46609:SF7">
    <property type="match status" value="1"/>
</dbReference>
<dbReference type="InterPro" id="IPR011335">
    <property type="entry name" value="Restrct_endonuc-II-like"/>
</dbReference>
<protein>
    <recommendedName>
        <fullName evidence="2">SWIM-type domain-containing protein</fullName>
    </recommendedName>
</protein>
<proteinExistence type="predicted"/>
<dbReference type="GO" id="GO:0008270">
    <property type="term" value="F:zinc ion binding"/>
    <property type="evidence" value="ECO:0007669"/>
    <property type="project" value="UniProtKB-KW"/>
</dbReference>
<keyword evidence="1" id="KW-0862">Zinc</keyword>
<dbReference type="EMBL" id="JAICCE010000007">
    <property type="protein sequence ID" value="KAG9275032.1"/>
    <property type="molecule type" value="Genomic_DNA"/>
</dbReference>
<dbReference type="InterPro" id="IPR019080">
    <property type="entry name" value="YqaJ_viral_recombinase"/>
</dbReference>
<evidence type="ECO:0000259" key="2">
    <source>
        <dbReference type="PROSITE" id="PS50966"/>
    </source>
</evidence>
<dbReference type="PROSITE" id="PS50966">
    <property type="entry name" value="ZF_SWIM"/>
    <property type="match status" value="1"/>
</dbReference>
<dbReference type="Proteomes" id="UP000752171">
    <property type="component" value="Unassembled WGS sequence"/>
</dbReference>
<dbReference type="OrthoDB" id="261614at2759"/>
<sequence length="492" mass="55217">MASGDRFTSSLLTLPRFGQEDVVRLVNEHSQVKGSKLDKGYKLFFEQFIFNYRVSDLVNDEVVVQASCYRSMRKREEPHTLQVVLHAVHPVALNGFCCSCAAGKALCNHVVALLFQTAHYSTMGVKTVAPPLPCTSVLQTWHRPRTQGIRPEPIDEFVVRKPRASGRSCVKSTLYRAYPGPHPDPAVLSAGDCLRDLRPQPGICKILCGLTNMTLVDSKFGLVPYGSVLSYQCPPVVTREISKHPEAPLFPQLPLNGYKLEKQLHFVPNSHQFYHLESLEVTTELLSVIEKNTREQSESPLWKQVRQPRLTSSRFGEVFKVQGESSSQALAARILKGVRQTPAMKRGIDLEPEVLQQYSDLCNVNVSPCGFVIHPDTPYLGASPDAKVYDPTADPPFGLAEVKCPNVENITDATHIKFISGQAKLKRTHKYFLQVQGQMAITGLAWCDFITSTKSDLTVERVWRDDSLLAEMKEKLDLFYLNTYMNSYLNMN</sequence>
<dbReference type="AlphaFoldDB" id="A0A8T2LZ09"/>
<evidence type="ECO:0000313" key="4">
    <source>
        <dbReference type="Proteomes" id="UP000752171"/>
    </source>
</evidence>
<dbReference type="InterPro" id="IPR007527">
    <property type="entry name" value="Znf_SWIM"/>
</dbReference>
<keyword evidence="1" id="KW-0863">Zinc-finger</keyword>
<dbReference type="InterPro" id="IPR011604">
    <property type="entry name" value="PDDEXK-like_dom_sf"/>
</dbReference>
<reference evidence="3 4" key="1">
    <citation type="submission" date="2021-07" db="EMBL/GenBank/DDBJ databases">
        <authorList>
            <person name="Imarazene B."/>
            <person name="Zahm M."/>
            <person name="Klopp C."/>
            <person name="Cabau C."/>
            <person name="Beille S."/>
            <person name="Jouanno E."/>
            <person name="Castinel A."/>
            <person name="Lluch J."/>
            <person name="Gil L."/>
            <person name="Kuchtly C."/>
            <person name="Lopez Roques C."/>
            <person name="Donnadieu C."/>
            <person name="Parrinello H."/>
            <person name="Journot L."/>
            <person name="Du K."/>
            <person name="Schartl M."/>
            <person name="Retaux S."/>
            <person name="Guiguen Y."/>
        </authorList>
    </citation>
    <scope>NUCLEOTIDE SEQUENCE [LARGE SCALE GENOMIC DNA]</scope>
    <source>
        <strain evidence="3">Pach_M1</strain>
        <tissue evidence="3">Testis</tissue>
    </source>
</reference>
<feature type="domain" description="SWIM-type" evidence="2">
    <location>
        <begin position="89"/>
        <end position="118"/>
    </location>
</feature>